<dbReference type="Proteomes" id="UP001189429">
    <property type="component" value="Unassembled WGS sequence"/>
</dbReference>
<comment type="caution">
    <text evidence="2">The sequence shown here is derived from an EMBL/GenBank/DDBJ whole genome shotgun (WGS) entry which is preliminary data.</text>
</comment>
<feature type="region of interest" description="Disordered" evidence="1">
    <location>
        <begin position="95"/>
        <end position="126"/>
    </location>
</feature>
<sequence>RTDVAPSSATRRGDLGGGGKAAQEHPCFSLCAPPPSAEARSSRGSPSLPRTLHGGSCQNALRRRRRAAPPSGAALFVPRRVARGWAGWRRGVSTAARGLARAPPRRRGRCQRRARALGLPGGEELTTAPRVTTSAAASPSGGGEDCHRKIWAVFRDTVKSAGVPPEPEPTDEEETARLPAGAVRLDLKSNPRRDTTSPLWQDQDFFEKHGEGIMDCVLFPREAQLKWDALITMHEQCRRLGVRNRKAIAAASPEVPDEAVEGEGRAPSAMPSAGSPGISADME</sequence>
<feature type="compositionally biased region" description="Basic residues" evidence="1">
    <location>
        <begin position="103"/>
        <end position="115"/>
    </location>
</feature>
<evidence type="ECO:0000313" key="2">
    <source>
        <dbReference type="EMBL" id="CAK0819165.1"/>
    </source>
</evidence>
<dbReference type="EMBL" id="CAUYUJ010006958">
    <property type="protein sequence ID" value="CAK0819165.1"/>
    <property type="molecule type" value="Genomic_DNA"/>
</dbReference>
<proteinExistence type="predicted"/>
<evidence type="ECO:0000313" key="3">
    <source>
        <dbReference type="Proteomes" id="UP001189429"/>
    </source>
</evidence>
<keyword evidence="3" id="KW-1185">Reference proteome</keyword>
<gene>
    <name evidence="2" type="ORF">PCOR1329_LOCUS21221</name>
</gene>
<feature type="compositionally biased region" description="Polar residues" evidence="1">
    <location>
        <begin position="1"/>
        <end position="10"/>
    </location>
</feature>
<protein>
    <submittedName>
        <fullName evidence="2">Uncharacterized protein</fullName>
    </submittedName>
</protein>
<feature type="region of interest" description="Disordered" evidence="1">
    <location>
        <begin position="1"/>
        <end position="70"/>
    </location>
</feature>
<reference evidence="2" key="1">
    <citation type="submission" date="2023-10" db="EMBL/GenBank/DDBJ databases">
        <authorList>
            <person name="Chen Y."/>
            <person name="Shah S."/>
            <person name="Dougan E. K."/>
            <person name="Thang M."/>
            <person name="Chan C."/>
        </authorList>
    </citation>
    <scope>NUCLEOTIDE SEQUENCE [LARGE SCALE GENOMIC DNA]</scope>
</reference>
<accession>A0ABN9RJZ2</accession>
<feature type="non-terminal residue" evidence="2">
    <location>
        <position position="1"/>
    </location>
</feature>
<feature type="region of interest" description="Disordered" evidence="1">
    <location>
        <begin position="249"/>
        <end position="283"/>
    </location>
</feature>
<name>A0ABN9RJZ2_9DINO</name>
<organism evidence="2 3">
    <name type="scientific">Prorocentrum cordatum</name>
    <dbReference type="NCBI Taxonomy" id="2364126"/>
    <lineage>
        <taxon>Eukaryota</taxon>
        <taxon>Sar</taxon>
        <taxon>Alveolata</taxon>
        <taxon>Dinophyceae</taxon>
        <taxon>Prorocentrales</taxon>
        <taxon>Prorocentraceae</taxon>
        <taxon>Prorocentrum</taxon>
    </lineage>
</organism>
<evidence type="ECO:0000256" key="1">
    <source>
        <dbReference type="SAM" id="MobiDB-lite"/>
    </source>
</evidence>